<evidence type="ECO:0000256" key="1">
    <source>
        <dbReference type="SAM" id="MobiDB-lite"/>
    </source>
</evidence>
<dbReference type="HOGENOM" id="CLU_2407933_0_0_6"/>
<dbReference type="GeneID" id="95333998"/>
<proteinExistence type="predicted"/>
<sequence length="92" mass="10252">MNARDYLAKQGIGLDKEEDKPHTLEELAWARARGAGSQRPRSGTPHDWEDWERHHETLAAGAESVRQKVDPEAHSQAPGVEHFDPKTQGTSS</sequence>
<name>Q1QY47_CHRI1</name>
<evidence type="ECO:0000313" key="2">
    <source>
        <dbReference type="EMBL" id="ABE58611.1"/>
    </source>
</evidence>
<organism evidence="2 3">
    <name type="scientific">Chromohalobacter israelensis (strain ATCC BAA-138 / DSM 3043 / CIP 106854 / NCIMB 13768 / 1H11)</name>
    <name type="common">Chromohalobacter salexigens</name>
    <dbReference type="NCBI Taxonomy" id="290398"/>
    <lineage>
        <taxon>Bacteria</taxon>
        <taxon>Pseudomonadati</taxon>
        <taxon>Pseudomonadota</taxon>
        <taxon>Gammaproteobacteria</taxon>
        <taxon>Oceanospirillales</taxon>
        <taxon>Halomonadaceae</taxon>
        <taxon>Chromohalobacter</taxon>
    </lineage>
</organism>
<keyword evidence="3" id="KW-1185">Reference proteome</keyword>
<feature type="compositionally biased region" description="Basic and acidic residues" evidence="1">
    <location>
        <begin position="14"/>
        <end position="25"/>
    </location>
</feature>
<dbReference type="Proteomes" id="UP000000239">
    <property type="component" value="Chromosome"/>
</dbReference>
<dbReference type="RefSeq" id="WP_011506557.1">
    <property type="nucleotide sequence ID" value="NC_007963.1"/>
</dbReference>
<dbReference type="STRING" id="290398.Csal_1256"/>
<reference evidence="2 3" key="1">
    <citation type="journal article" date="2011" name="Stand. Genomic Sci.">
        <title>Complete genome sequence of the halophilic and highly halotolerant Chromohalobacter salexigens type strain (1H11(T)).</title>
        <authorList>
            <person name="Copeland A."/>
            <person name="O'Connor K."/>
            <person name="Lucas S."/>
            <person name="Lapidus A."/>
            <person name="Berry K.W."/>
            <person name="Detter J.C."/>
            <person name="Del Rio T.G."/>
            <person name="Hammon N."/>
            <person name="Dalin E."/>
            <person name="Tice H."/>
            <person name="Pitluck S."/>
            <person name="Bruce D."/>
            <person name="Goodwin L."/>
            <person name="Han C."/>
            <person name="Tapia R."/>
            <person name="Saunders E."/>
            <person name="Schmutz J."/>
            <person name="Brettin T."/>
            <person name="Larimer F."/>
            <person name="Land M."/>
            <person name="Hauser L."/>
            <person name="Vargas C."/>
            <person name="Nieto J.J."/>
            <person name="Kyrpides N.C."/>
            <person name="Ivanova N."/>
            <person name="Goker M."/>
            <person name="Klenk H.P."/>
            <person name="Csonka L.N."/>
            <person name="Woyke T."/>
        </authorList>
    </citation>
    <scope>NUCLEOTIDE SEQUENCE [LARGE SCALE GENOMIC DNA]</scope>
    <source>
        <strain evidence="3">ATCC BAA-138 / DSM 3043 / CIP 106854 / NCIMB 13768 / 1H11</strain>
    </source>
</reference>
<gene>
    <name evidence="2" type="ordered locus">Csal_1256</name>
</gene>
<dbReference type="EMBL" id="CP000285">
    <property type="protein sequence ID" value="ABE58611.1"/>
    <property type="molecule type" value="Genomic_DNA"/>
</dbReference>
<dbReference type="KEGG" id="csa:Csal_1256"/>
<feature type="region of interest" description="Disordered" evidence="1">
    <location>
        <begin position="1"/>
        <end position="92"/>
    </location>
</feature>
<dbReference type="AlphaFoldDB" id="Q1QY47"/>
<evidence type="ECO:0000313" key="3">
    <source>
        <dbReference type="Proteomes" id="UP000000239"/>
    </source>
</evidence>
<dbReference type="OrthoDB" id="5704405at2"/>
<feature type="compositionally biased region" description="Basic and acidic residues" evidence="1">
    <location>
        <begin position="44"/>
        <end position="57"/>
    </location>
</feature>
<accession>Q1QY47</accession>
<protein>
    <submittedName>
        <fullName evidence="2">Uncharacterized protein</fullName>
    </submittedName>
</protein>